<feature type="transmembrane region" description="Helical" evidence="8">
    <location>
        <begin position="140"/>
        <end position="160"/>
    </location>
</feature>
<dbReference type="PANTHER" id="PTHR33989:SF4">
    <property type="entry name" value="PTS SYSTEM N,N'-DIACETYLCHITOBIOSE-SPECIFIC EIIC COMPONENT"/>
    <property type="match status" value="1"/>
</dbReference>
<feature type="transmembrane region" description="Helical" evidence="8">
    <location>
        <begin position="311"/>
        <end position="333"/>
    </location>
</feature>
<evidence type="ECO:0000256" key="3">
    <source>
        <dbReference type="ARBA" id="ARBA00022475"/>
    </source>
</evidence>
<evidence type="ECO:0000256" key="8">
    <source>
        <dbReference type="SAM" id="Phobius"/>
    </source>
</evidence>
<evidence type="ECO:0000256" key="6">
    <source>
        <dbReference type="ARBA" id="ARBA00022989"/>
    </source>
</evidence>
<feature type="transmembrane region" description="Helical" evidence="8">
    <location>
        <begin position="72"/>
        <end position="90"/>
    </location>
</feature>
<evidence type="ECO:0000313" key="11">
    <source>
        <dbReference type="EMBL" id="MBC8531347.1"/>
    </source>
</evidence>
<dbReference type="SMART" id="SM00052">
    <property type="entry name" value="EAL"/>
    <property type="match status" value="1"/>
</dbReference>
<dbReference type="Proteomes" id="UP000623172">
    <property type="component" value="Unassembled WGS sequence"/>
</dbReference>
<feature type="domain" description="PTS EIIC type-3" evidence="10">
    <location>
        <begin position="1"/>
        <end position="377"/>
    </location>
</feature>
<keyword evidence="7 8" id="KW-0472">Membrane</keyword>
<comment type="subcellular location">
    <subcellularLocation>
        <location evidence="1">Cell membrane</location>
        <topology evidence="1">Multi-pass membrane protein</topology>
    </subcellularLocation>
</comment>
<dbReference type="InterPro" id="IPR035919">
    <property type="entry name" value="EAL_sf"/>
</dbReference>
<dbReference type="PROSITE" id="PS50883">
    <property type="entry name" value="EAL"/>
    <property type="match status" value="1"/>
</dbReference>
<feature type="transmembrane region" description="Helical" evidence="8">
    <location>
        <begin position="192"/>
        <end position="209"/>
    </location>
</feature>
<dbReference type="InterPro" id="IPR003352">
    <property type="entry name" value="PTS_EIIC"/>
</dbReference>
<dbReference type="EMBL" id="JACRSR010000001">
    <property type="protein sequence ID" value="MBC8531347.1"/>
    <property type="molecule type" value="Genomic_DNA"/>
</dbReference>
<reference evidence="11" key="1">
    <citation type="submission" date="2020-08" db="EMBL/GenBank/DDBJ databases">
        <title>Genome public.</title>
        <authorList>
            <person name="Liu C."/>
            <person name="Sun Q."/>
        </authorList>
    </citation>
    <scope>NUCLEOTIDE SEQUENCE</scope>
    <source>
        <strain evidence="11">NSJ-53</strain>
    </source>
</reference>
<dbReference type="PROSITE" id="PS51105">
    <property type="entry name" value="PTS_EIIC_TYPE_3"/>
    <property type="match status" value="1"/>
</dbReference>
<evidence type="ECO:0000256" key="7">
    <source>
        <dbReference type="ARBA" id="ARBA00023136"/>
    </source>
</evidence>
<dbReference type="Gene3D" id="3.20.20.450">
    <property type="entry name" value="EAL domain"/>
    <property type="match status" value="1"/>
</dbReference>
<dbReference type="CDD" id="cd01948">
    <property type="entry name" value="EAL"/>
    <property type="match status" value="1"/>
</dbReference>
<organism evidence="11 12">
    <name type="scientific">Gehongia tenuis</name>
    <dbReference type="NCBI Taxonomy" id="2763655"/>
    <lineage>
        <taxon>Bacteria</taxon>
        <taxon>Bacillati</taxon>
        <taxon>Bacillota</taxon>
        <taxon>Clostridia</taxon>
        <taxon>Christensenellales</taxon>
        <taxon>Christensenellaceae</taxon>
        <taxon>Gehongia</taxon>
    </lineage>
</organism>
<feature type="transmembrane region" description="Helical" evidence="8">
    <location>
        <begin position="253"/>
        <end position="272"/>
    </location>
</feature>
<dbReference type="GO" id="GO:0009401">
    <property type="term" value="P:phosphoenolpyruvate-dependent sugar phosphotransferase system"/>
    <property type="evidence" value="ECO:0007669"/>
    <property type="project" value="InterPro"/>
</dbReference>
<keyword evidence="5 8" id="KW-0812">Transmembrane</keyword>
<feature type="transmembrane region" description="Helical" evidence="8">
    <location>
        <begin position="345"/>
        <end position="374"/>
    </location>
</feature>
<comment type="caution">
    <text evidence="11">The sequence shown here is derived from an EMBL/GenBank/DDBJ whole genome shotgun (WGS) entry which is preliminary data.</text>
</comment>
<dbReference type="InterPro" id="IPR001633">
    <property type="entry name" value="EAL_dom"/>
</dbReference>
<dbReference type="GO" id="GO:0008982">
    <property type="term" value="F:protein-N(PI)-phosphohistidine-sugar phosphotransferase activity"/>
    <property type="evidence" value="ECO:0007669"/>
    <property type="project" value="InterPro"/>
</dbReference>
<keyword evidence="3" id="KW-1003">Cell membrane</keyword>
<keyword evidence="6 8" id="KW-1133">Transmembrane helix</keyword>
<evidence type="ECO:0000256" key="2">
    <source>
        <dbReference type="ARBA" id="ARBA00022448"/>
    </source>
</evidence>
<protein>
    <submittedName>
        <fullName evidence="11">PTS sugar transporter subunit IIC/EAL domain-containing protein</fullName>
    </submittedName>
</protein>
<keyword evidence="12" id="KW-1185">Reference proteome</keyword>
<dbReference type="GO" id="GO:0005886">
    <property type="term" value="C:plasma membrane"/>
    <property type="evidence" value="ECO:0007669"/>
    <property type="project" value="UniProtKB-SubCell"/>
</dbReference>
<name>A0A926HKU0_9FIRM</name>
<feature type="transmembrane region" description="Helical" evidence="8">
    <location>
        <begin position="166"/>
        <end position="185"/>
    </location>
</feature>
<dbReference type="PANTHER" id="PTHR33989">
    <property type="match status" value="1"/>
</dbReference>
<proteinExistence type="predicted"/>
<evidence type="ECO:0000259" key="9">
    <source>
        <dbReference type="PROSITE" id="PS50883"/>
    </source>
</evidence>
<accession>A0A926HKU0</accession>
<evidence type="ECO:0000313" key="12">
    <source>
        <dbReference type="Proteomes" id="UP000623172"/>
    </source>
</evidence>
<dbReference type="AlphaFoldDB" id="A0A926HKU0"/>
<dbReference type="InterPro" id="IPR004501">
    <property type="entry name" value="PTS_EIIC_3"/>
</dbReference>
<evidence type="ECO:0000256" key="1">
    <source>
        <dbReference type="ARBA" id="ARBA00004651"/>
    </source>
</evidence>
<dbReference type="InterPro" id="IPR051088">
    <property type="entry name" value="PTS_Sugar-EIIC/EIIB"/>
</dbReference>
<dbReference type="Pfam" id="PF00563">
    <property type="entry name" value="EAL"/>
    <property type="match status" value="1"/>
</dbReference>
<feature type="transmembrane region" description="Helical" evidence="8">
    <location>
        <begin position="284"/>
        <end position="305"/>
    </location>
</feature>
<keyword evidence="4 11" id="KW-0762">Sugar transport</keyword>
<keyword evidence="2" id="KW-0813">Transport</keyword>
<feature type="domain" description="EAL" evidence="9">
    <location>
        <begin position="423"/>
        <end position="674"/>
    </location>
</feature>
<sequence length="677" mass="74834">MVLALPAIVTGCVALVLQSLPIEGYQEFLSGLANGTVVSVLSLVQNATLGIISLIMLLTISYSYGREQGDGVLGGITPFVALAAYIAFAIQQDRMFTFEIFQSTWLFNAILVAVLASVLFIKLCGWMGQRWRTYTDGTELNGIIAAIFPAGAVILLFALLNVAMVNLFGVPNFQTLFSDWLAALFNGMGRGLISGLVFVFSLHFMWFFGVHGGNVLDGVAKGVFETGMDINVQQVLAGQVPTEIMTKTFLDTFVLFGGCGTLLALVIAILIHERRKNVLRLTRLAAVPVLFNINELMVFGLPVVLNPIYVVPFILTPLVLTAVSYLATVLGWVPVAAHGVRWTTPLFLSGYAATGSIAGSLLQLFNLAIGVLIYTPFVKLSQRRALRQAKRDVEALTNLVLEEESRGERVALFERPGRIGSMAKSLAADLEHLVRTKGVTLYYQPQVDTSGRMVGGEALLRWEHPVGGWIAPPLIIRLAEEGGFLSTLEDQVMEYTFRDTAKITSRHPVMISFNLTARQLDRPDIVERIERLQRKYSVPMEYMGLELTEQTALTSTPEMTERLTTLHDLGIQIIMDDFGMGHSSMMYLQDNRFDVVKLDGSLVRSLADNTRSQDIISSILYLAESLKFKVVAEFVETPEQRCTLERLGCDLYQGYLYSPAVPLEKFMGFLKNCDFEL</sequence>
<feature type="transmembrane region" description="Helical" evidence="8">
    <location>
        <begin position="105"/>
        <end position="128"/>
    </location>
</feature>
<feature type="transmembrane region" description="Helical" evidence="8">
    <location>
        <begin position="37"/>
        <end position="60"/>
    </location>
</feature>
<evidence type="ECO:0000256" key="4">
    <source>
        <dbReference type="ARBA" id="ARBA00022597"/>
    </source>
</evidence>
<evidence type="ECO:0000256" key="5">
    <source>
        <dbReference type="ARBA" id="ARBA00022692"/>
    </source>
</evidence>
<dbReference type="SUPFAM" id="SSF141868">
    <property type="entry name" value="EAL domain-like"/>
    <property type="match status" value="1"/>
</dbReference>
<evidence type="ECO:0000259" key="10">
    <source>
        <dbReference type="PROSITE" id="PS51105"/>
    </source>
</evidence>
<dbReference type="Pfam" id="PF02378">
    <property type="entry name" value="PTS_EIIC"/>
    <property type="match status" value="1"/>
</dbReference>
<gene>
    <name evidence="11" type="ORF">H8696_05735</name>
</gene>